<dbReference type="GO" id="GO:0003676">
    <property type="term" value="F:nucleic acid binding"/>
    <property type="evidence" value="ECO:0007669"/>
    <property type="project" value="InterPro"/>
</dbReference>
<gene>
    <name evidence="2" type="ORF">ALC57_13238</name>
</gene>
<feature type="compositionally biased region" description="Basic and acidic residues" evidence="1">
    <location>
        <begin position="57"/>
        <end position="93"/>
    </location>
</feature>
<evidence type="ECO:0000313" key="3">
    <source>
        <dbReference type="Proteomes" id="UP000078492"/>
    </source>
</evidence>
<accession>A0A151IZQ4</accession>
<dbReference type="EMBL" id="KQ980684">
    <property type="protein sequence ID" value="KYN14541.1"/>
    <property type="molecule type" value="Genomic_DNA"/>
</dbReference>
<dbReference type="InterPro" id="IPR036397">
    <property type="entry name" value="RNaseH_sf"/>
</dbReference>
<dbReference type="InterPro" id="IPR012337">
    <property type="entry name" value="RNaseH-like_sf"/>
</dbReference>
<evidence type="ECO:0000313" key="2">
    <source>
        <dbReference type="EMBL" id="KYN14541.1"/>
    </source>
</evidence>
<dbReference type="SUPFAM" id="SSF53098">
    <property type="entry name" value="Ribonuclease H-like"/>
    <property type="match status" value="1"/>
</dbReference>
<feature type="region of interest" description="Disordered" evidence="1">
    <location>
        <begin position="48"/>
        <end position="119"/>
    </location>
</feature>
<reference evidence="2 3" key="1">
    <citation type="submission" date="2015-09" db="EMBL/GenBank/DDBJ databases">
        <title>Trachymyrmex cornetzi WGS genome.</title>
        <authorList>
            <person name="Nygaard S."/>
            <person name="Hu H."/>
            <person name="Boomsma J."/>
            <person name="Zhang G."/>
        </authorList>
    </citation>
    <scope>NUCLEOTIDE SEQUENCE [LARGE SCALE GENOMIC DNA]</scope>
    <source>
        <strain evidence="2">Tcor2-1</strain>
        <tissue evidence="2">Whole body</tissue>
    </source>
</reference>
<keyword evidence="3" id="KW-1185">Reference proteome</keyword>
<name>A0A151IZQ4_9HYME</name>
<proteinExistence type="predicted"/>
<sequence length="341" mass="39255">MADVREREKIVREIEKTSESIRKKHRALKTGRIEEGIALDRHFKPLIEPLRLFADNPGERATKRESRDEDAASAPKRERKEEEEQKEREKASETFEPSATLHKSSDRSREPITSTPRAKIVPTIESLENVFETTEDSLATKVQNQLQTSEGREALRANLGPLGQKYVEAVLRGAQDKESGIDHVYGVYLYVLTTPRFIARRGKSSIVYTDNGINFVGTRNLLRKINWEKVKQFSTSQKIDWRLNPPTAAWWERMVRIVKDLLKRTLKKSCLSYEELSTILCNVEAVINSRPLTYVAGDQLKPSMFLQEISQNSSDIILIGQDNRKRLDWPIVHIIEVFPEE</sequence>
<dbReference type="AlphaFoldDB" id="A0A151IZQ4"/>
<evidence type="ECO:0000256" key="1">
    <source>
        <dbReference type="SAM" id="MobiDB-lite"/>
    </source>
</evidence>
<organism evidence="2 3">
    <name type="scientific">Trachymyrmex cornetzi</name>
    <dbReference type="NCBI Taxonomy" id="471704"/>
    <lineage>
        <taxon>Eukaryota</taxon>
        <taxon>Metazoa</taxon>
        <taxon>Ecdysozoa</taxon>
        <taxon>Arthropoda</taxon>
        <taxon>Hexapoda</taxon>
        <taxon>Insecta</taxon>
        <taxon>Pterygota</taxon>
        <taxon>Neoptera</taxon>
        <taxon>Endopterygota</taxon>
        <taxon>Hymenoptera</taxon>
        <taxon>Apocrita</taxon>
        <taxon>Aculeata</taxon>
        <taxon>Formicoidea</taxon>
        <taxon>Formicidae</taxon>
        <taxon>Myrmicinae</taxon>
        <taxon>Trachymyrmex</taxon>
    </lineage>
</organism>
<evidence type="ECO:0008006" key="4">
    <source>
        <dbReference type="Google" id="ProtNLM"/>
    </source>
</evidence>
<dbReference type="Gene3D" id="3.30.420.10">
    <property type="entry name" value="Ribonuclease H-like superfamily/Ribonuclease H"/>
    <property type="match status" value="1"/>
</dbReference>
<dbReference type="Proteomes" id="UP000078492">
    <property type="component" value="Unassembled WGS sequence"/>
</dbReference>
<dbReference type="PANTHER" id="PTHR47331">
    <property type="entry name" value="PHD-TYPE DOMAIN-CONTAINING PROTEIN"/>
    <property type="match status" value="1"/>
</dbReference>
<dbReference type="STRING" id="471704.A0A151IZQ4"/>
<protein>
    <recommendedName>
        <fullName evidence="4">Integrase catalytic domain-containing protein</fullName>
    </recommendedName>
</protein>